<feature type="transmembrane region" description="Helical" evidence="1">
    <location>
        <begin position="112"/>
        <end position="134"/>
    </location>
</feature>
<keyword evidence="3" id="KW-1185">Reference proteome</keyword>
<dbReference type="RefSeq" id="WP_183371474.1">
    <property type="nucleotide sequence ID" value="NZ_BAABHL010000082.1"/>
</dbReference>
<keyword evidence="1" id="KW-0812">Transmembrane</keyword>
<evidence type="ECO:0000313" key="2">
    <source>
        <dbReference type="EMBL" id="MBB4136491.1"/>
    </source>
</evidence>
<feature type="transmembrane region" description="Helical" evidence="1">
    <location>
        <begin position="35"/>
        <end position="54"/>
    </location>
</feature>
<dbReference type="EMBL" id="JACIFP010000001">
    <property type="protein sequence ID" value="MBB4136491.1"/>
    <property type="molecule type" value="Genomic_DNA"/>
</dbReference>
<feature type="transmembrane region" description="Helical" evidence="1">
    <location>
        <begin position="79"/>
        <end position="100"/>
    </location>
</feature>
<dbReference type="NCBIfam" id="NF037996">
    <property type="entry name" value="B-4DMT"/>
    <property type="match status" value="1"/>
</dbReference>
<dbReference type="InterPro" id="IPR047958">
    <property type="entry name" value="B-4DMT-like"/>
</dbReference>
<feature type="transmembrane region" description="Helical" evidence="1">
    <location>
        <begin position="9"/>
        <end position="29"/>
    </location>
</feature>
<comment type="caution">
    <text evidence="2">The sequence shown here is derived from an EMBL/GenBank/DDBJ whole genome shotgun (WGS) entry which is preliminary data.</text>
</comment>
<accession>A0A840EY44</accession>
<gene>
    <name evidence="2" type="ORF">BKA16_003043</name>
</gene>
<evidence type="ECO:0000313" key="3">
    <source>
        <dbReference type="Proteomes" id="UP000551501"/>
    </source>
</evidence>
<protein>
    <recommendedName>
        <fullName evidence="4">B-4DMT family transporter</fullName>
    </recommendedName>
</protein>
<keyword evidence="1" id="KW-0472">Membrane</keyword>
<sequence length="160" mass="17133">MTSWLLRGVVMSIVQIAARFILGAFIISSPLSKTPATWVTIAIVIVVAIVWGGIDGIRDAKAHSDPDDYEDLTVRWLKAGLLAGFVSCLVSYIVGTAGWLNGIGQASFPIEIIAGTSFVALLVFVPAFFGVSMGRIIIRREQRKAEEAAEAQTTQLPVAS</sequence>
<proteinExistence type="predicted"/>
<name>A0A840EY44_9ACTN</name>
<keyword evidence="1" id="KW-1133">Transmembrane helix</keyword>
<dbReference type="AlphaFoldDB" id="A0A840EY44"/>
<evidence type="ECO:0008006" key="4">
    <source>
        <dbReference type="Google" id="ProtNLM"/>
    </source>
</evidence>
<evidence type="ECO:0000256" key="1">
    <source>
        <dbReference type="SAM" id="Phobius"/>
    </source>
</evidence>
<reference evidence="2 3" key="1">
    <citation type="submission" date="2020-08" db="EMBL/GenBank/DDBJ databases">
        <title>Sequencing the genomes of 1000 actinobacteria strains.</title>
        <authorList>
            <person name="Klenk H.-P."/>
        </authorList>
    </citation>
    <scope>NUCLEOTIDE SEQUENCE [LARGE SCALE GENOMIC DNA]</scope>
    <source>
        <strain evidence="2 3">DSM 45298</strain>
    </source>
</reference>
<dbReference type="Proteomes" id="UP000551501">
    <property type="component" value="Unassembled WGS sequence"/>
</dbReference>
<organism evidence="2 3">
    <name type="scientific">Gordonia humi</name>
    <dbReference type="NCBI Taxonomy" id="686429"/>
    <lineage>
        <taxon>Bacteria</taxon>
        <taxon>Bacillati</taxon>
        <taxon>Actinomycetota</taxon>
        <taxon>Actinomycetes</taxon>
        <taxon>Mycobacteriales</taxon>
        <taxon>Gordoniaceae</taxon>
        <taxon>Gordonia</taxon>
    </lineage>
</organism>